<comment type="caution">
    <text evidence="1">The sequence shown here is derived from an EMBL/GenBank/DDBJ whole genome shotgun (WGS) entry which is preliminary data.</text>
</comment>
<sequence>MLERGLFTTARASHQLTSQSEKTGIWRPTWRAGDLHLAEVPLQHYRAGAGAAGHSRLHATI</sequence>
<accession>A0AA39YIG1</accession>
<dbReference type="AlphaFoldDB" id="A0AA39YIG1"/>
<evidence type="ECO:0000313" key="2">
    <source>
        <dbReference type="Proteomes" id="UP001174936"/>
    </source>
</evidence>
<dbReference type="EMBL" id="JAULSV010000002">
    <property type="protein sequence ID" value="KAK0652914.1"/>
    <property type="molecule type" value="Genomic_DNA"/>
</dbReference>
<gene>
    <name evidence="1" type="ORF">B0T16DRAFT_407027</name>
</gene>
<protein>
    <submittedName>
        <fullName evidence="1">Uncharacterized protein</fullName>
    </submittedName>
</protein>
<organism evidence="1 2">
    <name type="scientific">Cercophora newfieldiana</name>
    <dbReference type="NCBI Taxonomy" id="92897"/>
    <lineage>
        <taxon>Eukaryota</taxon>
        <taxon>Fungi</taxon>
        <taxon>Dikarya</taxon>
        <taxon>Ascomycota</taxon>
        <taxon>Pezizomycotina</taxon>
        <taxon>Sordariomycetes</taxon>
        <taxon>Sordariomycetidae</taxon>
        <taxon>Sordariales</taxon>
        <taxon>Lasiosphaeriaceae</taxon>
        <taxon>Cercophora</taxon>
    </lineage>
</organism>
<name>A0AA39YIG1_9PEZI</name>
<keyword evidence="2" id="KW-1185">Reference proteome</keyword>
<dbReference type="Proteomes" id="UP001174936">
    <property type="component" value="Unassembled WGS sequence"/>
</dbReference>
<evidence type="ECO:0000313" key="1">
    <source>
        <dbReference type="EMBL" id="KAK0652914.1"/>
    </source>
</evidence>
<proteinExistence type="predicted"/>
<reference evidence="1" key="1">
    <citation type="submission" date="2023-06" db="EMBL/GenBank/DDBJ databases">
        <title>Genome-scale phylogeny and comparative genomics of the fungal order Sordariales.</title>
        <authorList>
            <consortium name="Lawrence Berkeley National Laboratory"/>
            <person name="Hensen N."/>
            <person name="Bonometti L."/>
            <person name="Westerberg I."/>
            <person name="Brannstrom I.O."/>
            <person name="Guillou S."/>
            <person name="Cros-Aarteil S."/>
            <person name="Calhoun S."/>
            <person name="Haridas S."/>
            <person name="Kuo A."/>
            <person name="Mondo S."/>
            <person name="Pangilinan J."/>
            <person name="Riley R."/>
            <person name="Labutti K."/>
            <person name="Andreopoulos B."/>
            <person name="Lipzen A."/>
            <person name="Chen C."/>
            <person name="Yanf M."/>
            <person name="Daum C."/>
            <person name="Ng V."/>
            <person name="Clum A."/>
            <person name="Steindorff A."/>
            <person name="Ohm R."/>
            <person name="Martin F."/>
            <person name="Silar P."/>
            <person name="Natvig D."/>
            <person name="Lalanne C."/>
            <person name="Gautier V."/>
            <person name="Ament-Velasquez S.L."/>
            <person name="Kruys A."/>
            <person name="Hutchinson M.I."/>
            <person name="Powell A.J."/>
            <person name="Barry K."/>
            <person name="Miller A.N."/>
            <person name="Grigoriev I.V."/>
            <person name="Debuchy R."/>
            <person name="Gladieux P."/>
            <person name="Thoren M.H."/>
            <person name="Johannesson H."/>
        </authorList>
    </citation>
    <scope>NUCLEOTIDE SEQUENCE</scope>
    <source>
        <strain evidence="1">SMH2532-1</strain>
    </source>
</reference>